<sequence length="332" mass="34893">MTAAKFDVVGLGNAIVDVLARADDAFLARLGIHKDAMQLIEEPRAEELTALAKDAVITSGGSGANTIAGLSSFGAKAAYIGKISNDELGHQFMREMMKAGVPFHTRPLEEGPATARSIIFVTEDGHRSMNTFLGASVLFSKEDVDADLVRSGQILYLEGYLFDRDEAKEAFVHAAEIAKAAGRKVAVTLSDSFCVDRHRASFRNLVKGFADIVFANEAELLSLYETEDFDAALAALHADCAIAAVTRSAKGSVVIGDGAPITVPAEPVASVVDTTGAGDQYAAGFLFGVARGLPLATCARLGHIAAAEVISHIGPRPVVSYKELAETAGIRA</sequence>
<dbReference type="CDD" id="cd01168">
    <property type="entry name" value="adenosine_kinase"/>
    <property type="match status" value="1"/>
</dbReference>
<dbReference type="RefSeq" id="WP_011647033.1">
    <property type="nucleotide sequence ID" value="NZ_ARYI01000025.1"/>
</dbReference>
<evidence type="ECO:0000256" key="1">
    <source>
        <dbReference type="ARBA" id="ARBA00010688"/>
    </source>
</evidence>
<evidence type="ECO:0000256" key="2">
    <source>
        <dbReference type="ARBA" id="ARBA00022679"/>
    </source>
</evidence>
<dbReference type="InterPro" id="IPR052700">
    <property type="entry name" value="Carb_kinase_PfkB-like"/>
</dbReference>
<keyword evidence="6" id="KW-1185">Reference proteome</keyword>
<dbReference type="InterPro" id="IPR002173">
    <property type="entry name" value="Carboh/pur_kinase_PfkB_CS"/>
</dbReference>
<dbReference type="PANTHER" id="PTHR43320:SF3">
    <property type="entry name" value="CARBOHYDRATE KINASE PFKB DOMAIN-CONTAINING PROTEIN"/>
    <property type="match status" value="1"/>
</dbReference>
<proteinExistence type="inferred from homology"/>
<dbReference type="Gene3D" id="3.40.1190.20">
    <property type="match status" value="1"/>
</dbReference>
<dbReference type="Proteomes" id="UP000025061">
    <property type="component" value="Unassembled WGS sequence"/>
</dbReference>
<evidence type="ECO:0000313" key="6">
    <source>
        <dbReference type="Proteomes" id="UP000025061"/>
    </source>
</evidence>
<dbReference type="GO" id="GO:0016301">
    <property type="term" value="F:kinase activity"/>
    <property type="evidence" value="ECO:0007669"/>
    <property type="project" value="UniProtKB-KW"/>
</dbReference>
<dbReference type="AlphaFoldDB" id="A0A059F798"/>
<feature type="domain" description="Carbohydrate kinase PfkB" evidence="4">
    <location>
        <begin position="42"/>
        <end position="316"/>
    </location>
</feature>
<keyword evidence="3 5" id="KW-0418">Kinase</keyword>
<comment type="caution">
    <text evidence="5">The sequence shown here is derived from an EMBL/GenBank/DDBJ whole genome shotgun (WGS) entry which is preliminary data.</text>
</comment>
<gene>
    <name evidence="5" type="ORF">HHI_17403</name>
</gene>
<dbReference type="InterPro" id="IPR029056">
    <property type="entry name" value="Ribokinase-like"/>
</dbReference>
<dbReference type="PROSITE" id="PS00584">
    <property type="entry name" value="PFKB_KINASES_2"/>
    <property type="match status" value="1"/>
</dbReference>
<dbReference type="Pfam" id="PF00294">
    <property type="entry name" value="PfkB"/>
    <property type="match status" value="1"/>
</dbReference>
<comment type="similarity">
    <text evidence="1">Belongs to the carbohydrate kinase PfkB family.</text>
</comment>
<dbReference type="PANTHER" id="PTHR43320">
    <property type="entry name" value="SUGAR KINASE"/>
    <property type="match status" value="1"/>
</dbReference>
<evidence type="ECO:0000256" key="3">
    <source>
        <dbReference type="ARBA" id="ARBA00022777"/>
    </source>
</evidence>
<dbReference type="PATRIC" id="fig|1280951.3.peg.3504"/>
<accession>A0A059F798</accession>
<protein>
    <submittedName>
        <fullName evidence="5">PfkB family kinase</fullName>
    </submittedName>
</protein>
<keyword evidence="2" id="KW-0808">Transferase</keyword>
<reference evidence="5 6" key="1">
    <citation type="submission" date="2013-04" db="EMBL/GenBank/DDBJ databases">
        <title>Hyphomonas hirschiana VP5 Genome Sequencing.</title>
        <authorList>
            <person name="Lai Q."/>
            <person name="Shao Z."/>
        </authorList>
    </citation>
    <scope>NUCLEOTIDE SEQUENCE [LARGE SCALE GENOMIC DNA]</scope>
    <source>
        <strain evidence="5 6">VP5</strain>
    </source>
</reference>
<dbReference type="SUPFAM" id="SSF53613">
    <property type="entry name" value="Ribokinase-like"/>
    <property type="match status" value="1"/>
</dbReference>
<dbReference type="OrthoDB" id="9813569at2"/>
<evidence type="ECO:0000259" key="4">
    <source>
        <dbReference type="Pfam" id="PF00294"/>
    </source>
</evidence>
<name>A0A059F798_9PROT</name>
<dbReference type="EMBL" id="ARYI01000025">
    <property type="protein sequence ID" value="KCZ83996.1"/>
    <property type="molecule type" value="Genomic_DNA"/>
</dbReference>
<dbReference type="InterPro" id="IPR011611">
    <property type="entry name" value="PfkB_dom"/>
</dbReference>
<evidence type="ECO:0000313" key="5">
    <source>
        <dbReference type="EMBL" id="KCZ83996.1"/>
    </source>
</evidence>
<organism evidence="5 6">
    <name type="scientific">Hyphomonas hirschiana VP5</name>
    <dbReference type="NCBI Taxonomy" id="1280951"/>
    <lineage>
        <taxon>Bacteria</taxon>
        <taxon>Pseudomonadati</taxon>
        <taxon>Pseudomonadota</taxon>
        <taxon>Alphaproteobacteria</taxon>
        <taxon>Hyphomonadales</taxon>
        <taxon>Hyphomonadaceae</taxon>
        <taxon>Hyphomonas</taxon>
    </lineage>
</organism>